<sequence>MLLQEVCFPQAAYGPTEIQKTKMLNGIKIVAARVSGALMTACTIMFQAGSRYETNDDLGATHFIRAMSSGSGSNSTAFAKLRVLQQQGAYLTCTSDRQTIAFTLRCPTPLFTTLKGYLMDAAARCSYHEWEIDDRRRLITGDLTRMPAEQRVLDLVQNACWAGPLANSMFCEKERIDSITSDTLMNYAALNFKSIHCAVASVGIPFEETIELAEMIDSRVVRATSEQCHPQPCFRSGIETHDLGPGSDTWIAVAVRGCGTNNVKHAIVASACGTGNMTQGQHSLDRTPQGPIGMLSQGDLFADYGAFNISYADTGIFELSLALHDEDSVKASQGLALQALNCTSIDTADKSIAMVDAIPNEDVAAAAETLAANRLSFSLKSYTDVPSTIFAE</sequence>
<reference evidence="2" key="1">
    <citation type="submission" date="2022-03" db="EMBL/GenBank/DDBJ databases">
        <authorList>
            <person name="Lindestad O."/>
        </authorList>
    </citation>
    <scope>NUCLEOTIDE SEQUENCE</scope>
</reference>
<dbReference type="Gene3D" id="3.30.830.10">
    <property type="entry name" value="Metalloenzyme, LuxS/M16 peptidase-like"/>
    <property type="match status" value="1"/>
</dbReference>
<evidence type="ECO:0000313" key="3">
    <source>
        <dbReference type="Proteomes" id="UP000838756"/>
    </source>
</evidence>
<dbReference type="SUPFAM" id="SSF63411">
    <property type="entry name" value="LuxS/MPP-like metallohydrolase"/>
    <property type="match status" value="1"/>
</dbReference>
<accession>A0A8S4SRS2</accession>
<keyword evidence="3" id="KW-1185">Reference proteome</keyword>
<dbReference type="AlphaFoldDB" id="A0A8S4SRS2"/>
<protein>
    <submittedName>
        <fullName evidence="2">Jg8302 protein</fullName>
    </submittedName>
</protein>
<dbReference type="OrthoDB" id="6369905at2759"/>
<feature type="domain" description="Peptidase M16 N-terminal" evidence="1">
    <location>
        <begin position="40"/>
        <end position="171"/>
    </location>
</feature>
<proteinExistence type="predicted"/>
<evidence type="ECO:0000259" key="1">
    <source>
        <dbReference type="Pfam" id="PF00675"/>
    </source>
</evidence>
<dbReference type="PANTHER" id="PTHR11851">
    <property type="entry name" value="METALLOPROTEASE"/>
    <property type="match status" value="1"/>
</dbReference>
<comment type="caution">
    <text evidence="2">The sequence shown here is derived from an EMBL/GenBank/DDBJ whole genome shotgun (WGS) entry which is preliminary data.</text>
</comment>
<dbReference type="GO" id="GO:0005739">
    <property type="term" value="C:mitochondrion"/>
    <property type="evidence" value="ECO:0007669"/>
    <property type="project" value="TreeGrafter"/>
</dbReference>
<dbReference type="PANTHER" id="PTHR11851:SF226">
    <property type="entry name" value="CYTOCHROME B-C1 COMPLEX SUBUNIT 2, MITOCHONDRIAL"/>
    <property type="match status" value="1"/>
</dbReference>
<evidence type="ECO:0000313" key="2">
    <source>
        <dbReference type="EMBL" id="CAH2269557.1"/>
    </source>
</evidence>
<dbReference type="Proteomes" id="UP000838756">
    <property type="component" value="Unassembled WGS sequence"/>
</dbReference>
<gene>
    <name evidence="2" type="primary">jg8302</name>
    <name evidence="2" type="ORF">PAEG_LOCUS27764</name>
</gene>
<name>A0A8S4SRS2_9NEOP</name>
<dbReference type="GO" id="GO:0046872">
    <property type="term" value="F:metal ion binding"/>
    <property type="evidence" value="ECO:0007669"/>
    <property type="project" value="InterPro"/>
</dbReference>
<dbReference type="InterPro" id="IPR050361">
    <property type="entry name" value="MPP/UQCRC_Complex"/>
</dbReference>
<organism evidence="2 3">
    <name type="scientific">Pararge aegeria aegeria</name>
    <dbReference type="NCBI Taxonomy" id="348720"/>
    <lineage>
        <taxon>Eukaryota</taxon>
        <taxon>Metazoa</taxon>
        <taxon>Ecdysozoa</taxon>
        <taxon>Arthropoda</taxon>
        <taxon>Hexapoda</taxon>
        <taxon>Insecta</taxon>
        <taxon>Pterygota</taxon>
        <taxon>Neoptera</taxon>
        <taxon>Endopterygota</taxon>
        <taxon>Lepidoptera</taxon>
        <taxon>Glossata</taxon>
        <taxon>Ditrysia</taxon>
        <taxon>Papilionoidea</taxon>
        <taxon>Nymphalidae</taxon>
        <taxon>Satyrinae</taxon>
        <taxon>Satyrini</taxon>
        <taxon>Parargina</taxon>
        <taxon>Pararge</taxon>
    </lineage>
</organism>
<dbReference type="EMBL" id="CAKXAJ010026538">
    <property type="protein sequence ID" value="CAH2269557.1"/>
    <property type="molecule type" value="Genomic_DNA"/>
</dbReference>
<dbReference type="Pfam" id="PF00675">
    <property type="entry name" value="Peptidase_M16"/>
    <property type="match status" value="1"/>
</dbReference>
<dbReference type="InterPro" id="IPR011249">
    <property type="entry name" value="Metalloenz_LuxS/M16"/>
</dbReference>
<dbReference type="InterPro" id="IPR011765">
    <property type="entry name" value="Pept_M16_N"/>
</dbReference>